<accession>A0A974P312</accession>
<evidence type="ECO:0000256" key="1">
    <source>
        <dbReference type="SAM" id="MobiDB-lite"/>
    </source>
</evidence>
<name>A0A974P312_9CAUL</name>
<dbReference type="AlphaFoldDB" id="A0A974P312"/>
<feature type="transmembrane region" description="Helical" evidence="2">
    <location>
        <begin position="186"/>
        <end position="203"/>
    </location>
</feature>
<protein>
    <submittedName>
        <fullName evidence="3">Uncharacterized protein</fullName>
    </submittedName>
</protein>
<gene>
    <name evidence="3" type="ORF">JKL49_25580</name>
</gene>
<feature type="transmembrane region" description="Helical" evidence="2">
    <location>
        <begin position="70"/>
        <end position="88"/>
    </location>
</feature>
<feature type="transmembrane region" description="Helical" evidence="2">
    <location>
        <begin position="224"/>
        <end position="243"/>
    </location>
</feature>
<proteinExistence type="predicted"/>
<feature type="region of interest" description="Disordered" evidence="1">
    <location>
        <begin position="275"/>
        <end position="294"/>
    </location>
</feature>
<feature type="region of interest" description="Disordered" evidence="1">
    <location>
        <begin position="353"/>
        <end position="376"/>
    </location>
</feature>
<keyword evidence="2" id="KW-0812">Transmembrane</keyword>
<sequence>MIGSIGLKGMEVALWSLCFAVLLTVAAWAAPEPRRGVWIGLAAAVCIGARIDSAFFVVPLVVALPTGRPARASAFAVLSVLGLAYALYNLKTFGVAMPISSSIKSLGGLQINHPMLAQLSPFDPRQHARFYGLTLLALLASPLLVALSRPGTIGRALAIASTLGGALYLAKLLFLSSWILWPWYNFAILLPMAAGLLILPPYMDAAAIRLSSHVTRAGLERAGLALAIGGLGLLALGSIAAYLKPFRHDNDFAASSHQAVQLYGGLLKGARVAMGTGPARSPQSTRDPSPSWRGWSVTRPISRFCWVKPTLGLCCAAAASATSSAMSTISESSAAGHRPVAAEPDAISRCAPDRLAPGRGRPLALSQAFDGDAAPA</sequence>
<dbReference type="EMBL" id="CP068570">
    <property type="protein sequence ID" value="QQZ49987.1"/>
    <property type="molecule type" value="Genomic_DNA"/>
</dbReference>
<reference evidence="3" key="1">
    <citation type="submission" date="2021-01" db="EMBL/GenBank/DDBJ databases">
        <title>Genome sequence of Phenylobacterium sp. 20VBR1 isolated from a valley glaceir, Ny-Alesund, Svalbard.</title>
        <authorList>
            <person name="Thomas F.A."/>
            <person name="Krishnan K.P."/>
            <person name="Sinha R.K."/>
        </authorList>
    </citation>
    <scope>NUCLEOTIDE SEQUENCE</scope>
    <source>
        <strain evidence="3">20VBR1</strain>
    </source>
</reference>
<feature type="transmembrane region" description="Helical" evidence="2">
    <location>
        <begin position="159"/>
        <end position="180"/>
    </location>
</feature>
<keyword evidence="2" id="KW-1133">Transmembrane helix</keyword>
<feature type="transmembrane region" description="Helical" evidence="2">
    <location>
        <begin position="128"/>
        <end position="147"/>
    </location>
</feature>
<keyword evidence="2" id="KW-0472">Membrane</keyword>
<evidence type="ECO:0000313" key="3">
    <source>
        <dbReference type="EMBL" id="QQZ49987.1"/>
    </source>
</evidence>
<organism evidence="3">
    <name type="scientific">Phenylobacterium glaciei</name>
    <dbReference type="NCBI Taxonomy" id="2803784"/>
    <lineage>
        <taxon>Bacteria</taxon>
        <taxon>Pseudomonadati</taxon>
        <taxon>Pseudomonadota</taxon>
        <taxon>Alphaproteobacteria</taxon>
        <taxon>Caulobacterales</taxon>
        <taxon>Caulobacteraceae</taxon>
        <taxon>Phenylobacterium</taxon>
    </lineage>
</organism>
<evidence type="ECO:0000256" key="2">
    <source>
        <dbReference type="SAM" id="Phobius"/>
    </source>
</evidence>
<feature type="transmembrane region" description="Helical" evidence="2">
    <location>
        <begin position="39"/>
        <end position="63"/>
    </location>
</feature>